<evidence type="ECO:0000256" key="2">
    <source>
        <dbReference type="SAM" id="SignalP"/>
    </source>
</evidence>
<sequence>MKCVVVNEPGLLTVRRFSVALAVLALTLSASGCGALKSVGAGGQPAPTSAVPSEQPSDQDSPEEPVGEPAKWLLTPEDSGELLILSEVDITTERPANKQISFPIEIPDPSYLEADYRKECKAAVEAMQTPQSGVHTVVTAEYTEDPDWQGSVGEPPKARVIAFQTDEDVNIMEVFRLPWGTCPDERGEKPSFYEYITPGGEDMDTFVYMHFSDGEGMYSTSYFGVVSRGKNHIFIQVDNIDAPTSAPFIKAQIEKFKREAA</sequence>
<feature type="region of interest" description="Disordered" evidence="1">
    <location>
        <begin position="41"/>
        <end position="70"/>
    </location>
</feature>
<keyword evidence="4" id="KW-1185">Reference proteome</keyword>
<organism evidence="3 4">
    <name type="scientific">Dermabacter hominis 1368</name>
    <dbReference type="NCBI Taxonomy" id="1450519"/>
    <lineage>
        <taxon>Bacteria</taxon>
        <taxon>Bacillati</taxon>
        <taxon>Actinomycetota</taxon>
        <taxon>Actinomycetes</taxon>
        <taxon>Micrococcales</taxon>
        <taxon>Dermabacteraceae</taxon>
        <taxon>Dermabacter</taxon>
    </lineage>
</organism>
<dbReference type="EMBL" id="JDRS01000001">
    <property type="protein sequence ID" value="KDS94535.1"/>
    <property type="molecule type" value="Genomic_DNA"/>
</dbReference>
<evidence type="ECO:0000256" key="1">
    <source>
        <dbReference type="SAM" id="MobiDB-lite"/>
    </source>
</evidence>
<reference evidence="3 4" key="1">
    <citation type="submission" date="2014-01" db="EMBL/GenBank/DDBJ databases">
        <title>Draft genome sequence of the multidrug-resistant clinical isolate Dermabacter hominis 1368.</title>
        <authorList>
            <person name="Albersmeier A."/>
            <person name="Bomholt C."/>
            <person name="Glaub A."/>
            <person name="Ruckert C."/>
            <person name="Soriano F."/>
            <person name="Fernandez-Natal I."/>
            <person name="Tauch A."/>
        </authorList>
    </citation>
    <scope>NUCLEOTIDE SEQUENCE [LARGE SCALE GENOMIC DNA]</scope>
    <source>
        <strain evidence="3 4">1368</strain>
    </source>
</reference>
<dbReference type="Proteomes" id="UP000030182">
    <property type="component" value="Unassembled WGS sequence"/>
</dbReference>
<feature type="signal peptide" evidence="2">
    <location>
        <begin position="1"/>
        <end position="32"/>
    </location>
</feature>
<evidence type="ECO:0000313" key="3">
    <source>
        <dbReference type="EMBL" id="KDS94535.1"/>
    </source>
</evidence>
<keyword evidence="2" id="KW-0732">Signal</keyword>
<feature type="chain" id="PRO_5047169141" description="DUF5642 domain-containing protein" evidence="2">
    <location>
        <begin position="33"/>
        <end position="261"/>
    </location>
</feature>
<proteinExistence type="predicted"/>
<evidence type="ECO:0008006" key="5">
    <source>
        <dbReference type="Google" id="ProtNLM"/>
    </source>
</evidence>
<accession>A0ABR4SN07</accession>
<comment type="caution">
    <text evidence="3">The sequence shown here is derived from an EMBL/GenBank/DDBJ whole genome shotgun (WGS) entry which is preliminary data.</text>
</comment>
<dbReference type="PROSITE" id="PS51257">
    <property type="entry name" value="PROKAR_LIPOPROTEIN"/>
    <property type="match status" value="1"/>
</dbReference>
<protein>
    <recommendedName>
        <fullName evidence="5">DUF5642 domain-containing protein</fullName>
    </recommendedName>
</protein>
<feature type="compositionally biased region" description="Polar residues" evidence="1">
    <location>
        <begin position="46"/>
        <end position="59"/>
    </location>
</feature>
<name>A0ABR4SN07_9MICO</name>
<evidence type="ECO:0000313" key="4">
    <source>
        <dbReference type="Proteomes" id="UP000030182"/>
    </source>
</evidence>
<gene>
    <name evidence="3" type="ORF">DHOM_01140</name>
</gene>